<dbReference type="Proteomes" id="UP000682733">
    <property type="component" value="Unassembled WGS sequence"/>
</dbReference>
<dbReference type="EMBL" id="CAJOBA010004746">
    <property type="protein sequence ID" value="CAF3722530.1"/>
    <property type="molecule type" value="Genomic_DNA"/>
</dbReference>
<evidence type="ECO:0000313" key="6">
    <source>
        <dbReference type="Proteomes" id="UP000663829"/>
    </source>
</evidence>
<evidence type="ECO:0000313" key="3">
    <source>
        <dbReference type="EMBL" id="CAF1105874.1"/>
    </source>
</evidence>
<comment type="caution">
    <text evidence="3">The sequence shown here is derived from an EMBL/GenBank/DDBJ whole genome shotgun (WGS) entry which is preliminary data.</text>
</comment>
<dbReference type="EMBL" id="CAJNOK010004741">
    <property type="protein sequence ID" value="CAF0948094.1"/>
    <property type="molecule type" value="Genomic_DNA"/>
</dbReference>
<evidence type="ECO:0000313" key="4">
    <source>
        <dbReference type="EMBL" id="CAF3722530.1"/>
    </source>
</evidence>
<accession>A0A814PIG4</accession>
<name>A0A814PIG4_9BILA</name>
<dbReference type="Proteomes" id="UP000663829">
    <property type="component" value="Unassembled WGS sequence"/>
</dbReference>
<dbReference type="OrthoDB" id="1862401at2759"/>
<dbReference type="EMBL" id="CAJNOQ010005637">
    <property type="protein sequence ID" value="CAF1105874.1"/>
    <property type="molecule type" value="Genomic_DNA"/>
</dbReference>
<dbReference type="InterPro" id="IPR023213">
    <property type="entry name" value="CAT-like_dom_sf"/>
</dbReference>
<evidence type="ECO:0000313" key="5">
    <source>
        <dbReference type="EMBL" id="CAF3870545.1"/>
    </source>
</evidence>
<dbReference type="PANTHER" id="PTHR31642:SF310">
    <property type="entry name" value="FATTY ALCOHOL:CAFFEOYL-COA ACYLTRANSFERASE"/>
    <property type="match status" value="1"/>
</dbReference>
<dbReference type="Pfam" id="PF02458">
    <property type="entry name" value="Transferase"/>
    <property type="match status" value="1"/>
</dbReference>
<evidence type="ECO:0000256" key="1">
    <source>
        <dbReference type="ARBA" id="ARBA00022679"/>
    </source>
</evidence>
<dbReference type="EMBL" id="CAJOBC010005637">
    <property type="protein sequence ID" value="CAF3870545.1"/>
    <property type="molecule type" value="Genomic_DNA"/>
</dbReference>
<gene>
    <name evidence="3" type="ORF">GPM918_LOCUS18984</name>
    <name evidence="2" type="ORF">OVA965_LOCUS12004</name>
    <name evidence="5" type="ORF">SRO942_LOCUS18981</name>
    <name evidence="4" type="ORF">TMI583_LOCUS12008</name>
</gene>
<dbReference type="GO" id="GO:0016747">
    <property type="term" value="F:acyltransferase activity, transferring groups other than amino-acyl groups"/>
    <property type="evidence" value="ECO:0007669"/>
    <property type="project" value="TreeGrafter"/>
</dbReference>
<dbReference type="SUPFAM" id="SSF52777">
    <property type="entry name" value="CoA-dependent acyltransferases"/>
    <property type="match status" value="1"/>
</dbReference>
<dbReference type="Proteomes" id="UP000681722">
    <property type="component" value="Unassembled WGS sequence"/>
</dbReference>
<reference evidence="3" key="1">
    <citation type="submission" date="2021-02" db="EMBL/GenBank/DDBJ databases">
        <authorList>
            <person name="Nowell W R."/>
        </authorList>
    </citation>
    <scope>NUCLEOTIDE SEQUENCE</scope>
</reference>
<keyword evidence="6" id="KW-1185">Reference proteome</keyword>
<proteinExistence type="predicted"/>
<dbReference type="Gene3D" id="3.30.559.10">
    <property type="entry name" value="Chloramphenicol acetyltransferase-like domain"/>
    <property type="match status" value="2"/>
</dbReference>
<organism evidence="3 6">
    <name type="scientific">Didymodactylos carnosus</name>
    <dbReference type="NCBI Taxonomy" id="1234261"/>
    <lineage>
        <taxon>Eukaryota</taxon>
        <taxon>Metazoa</taxon>
        <taxon>Spiralia</taxon>
        <taxon>Gnathifera</taxon>
        <taxon>Rotifera</taxon>
        <taxon>Eurotatoria</taxon>
        <taxon>Bdelloidea</taxon>
        <taxon>Philodinida</taxon>
        <taxon>Philodinidae</taxon>
        <taxon>Didymodactylos</taxon>
    </lineage>
</organism>
<dbReference type="AlphaFoldDB" id="A0A814PIG4"/>
<dbReference type="InterPro" id="IPR050317">
    <property type="entry name" value="Plant_Fungal_Acyltransferase"/>
</dbReference>
<dbReference type="Proteomes" id="UP000677228">
    <property type="component" value="Unassembled WGS sequence"/>
</dbReference>
<keyword evidence="1" id="KW-0808">Transferase</keyword>
<dbReference type="PANTHER" id="PTHR31642">
    <property type="entry name" value="TRICHOTHECENE 3-O-ACETYLTRANSFERASE"/>
    <property type="match status" value="1"/>
</dbReference>
<evidence type="ECO:0000313" key="2">
    <source>
        <dbReference type="EMBL" id="CAF0948094.1"/>
    </source>
</evidence>
<sequence>MTNWLVPPSLPTGNSRRIELAGIDLWIVSHINNVFVYPSELNIDRLMDALGRALSLWPFIAGRFLLFDGDRYIIEMSDNAIPVFLTENTDLVKWPLDSNVLVELTQTPLQPFLDEVEVTKLLGDSNDEPLFRLKLTHLVQSGEWVLGTSWAHVLGDGTACLNFLSTISRLYQQMEPLEPLPVFERRLWREDEDDQSLVPMMKQLSDARSSGEIAKNYMVDQATHDQLNMCFSSEQLAKLRTLAGGNIVTIQDALTAYIILTFNTHCFRNDAQCIILRTNTIINFRGVSESIAPRGLVANAVVMMLSDDFDDALSLSSIAKTIRRLVIRSRDAKFLEPWLATTDRLMRQMVRDDRQINLRQFPNEVMVNSALRYDWAGLVDFGYRDKCRFYTAGTNALYLRVFRLNPVYDGAQWIGRDRGGAEVSFGIQKDMKEKFVSAWQQDVSENFVNVKK</sequence>
<protein>
    <submittedName>
        <fullName evidence="3">Uncharacterized protein</fullName>
    </submittedName>
</protein>